<keyword evidence="3 6" id="KW-0540">Nuclease</keyword>
<keyword evidence="6" id="KW-0460">Magnesium</keyword>
<evidence type="ECO:0000256" key="3">
    <source>
        <dbReference type="ARBA" id="ARBA00022722"/>
    </source>
</evidence>
<dbReference type="PANTHER" id="PTHR28511">
    <property type="entry name" value="ENDONUCLEASE V"/>
    <property type="match status" value="1"/>
</dbReference>
<feature type="binding site" evidence="6">
    <location>
        <position position="91"/>
    </location>
    <ligand>
        <name>Mg(2+)</name>
        <dbReference type="ChEBI" id="CHEBI:18420"/>
    </ligand>
</feature>
<dbReference type="EC" id="3.1.21.7" evidence="6"/>
<dbReference type="RefSeq" id="WP_211874384.1">
    <property type="nucleotide sequence ID" value="NZ_JAAEDH010000010.1"/>
</dbReference>
<comment type="subcellular location">
    <subcellularLocation>
        <location evidence="1 6">Cytoplasm</location>
    </subcellularLocation>
</comment>
<dbReference type="GO" id="GO:0003727">
    <property type="term" value="F:single-stranded RNA binding"/>
    <property type="evidence" value="ECO:0007669"/>
    <property type="project" value="TreeGrafter"/>
</dbReference>
<keyword evidence="6" id="KW-0234">DNA repair</keyword>
<gene>
    <name evidence="6" type="primary">nfi</name>
    <name evidence="7" type="ORF">GXW79_10715</name>
</gene>
<dbReference type="GO" id="GO:0016891">
    <property type="term" value="F:RNA endonuclease activity producing 5'-phosphomonoesters, hydrolytic mechanism"/>
    <property type="evidence" value="ECO:0007669"/>
    <property type="project" value="TreeGrafter"/>
</dbReference>
<dbReference type="CDD" id="cd06559">
    <property type="entry name" value="Endonuclease_V"/>
    <property type="match status" value="1"/>
</dbReference>
<dbReference type="GO" id="GO:0006281">
    <property type="term" value="P:DNA repair"/>
    <property type="evidence" value="ECO:0007669"/>
    <property type="project" value="UniProtKB-UniRule"/>
</dbReference>
<feature type="site" description="Interaction with target DNA" evidence="6">
    <location>
        <position position="61"/>
    </location>
</feature>
<evidence type="ECO:0000256" key="6">
    <source>
        <dbReference type="HAMAP-Rule" id="MF_00801"/>
    </source>
</evidence>
<dbReference type="EMBL" id="JAAEDH010000010">
    <property type="protein sequence ID" value="MBR0655552.1"/>
    <property type="molecule type" value="Genomic_DNA"/>
</dbReference>
<reference evidence="7" key="1">
    <citation type="submission" date="2020-01" db="EMBL/GenBank/DDBJ databases">
        <authorList>
            <person name="Rat A."/>
        </authorList>
    </citation>
    <scope>NUCLEOTIDE SEQUENCE</scope>
    <source>
        <strain evidence="7">LMG 28251</strain>
    </source>
</reference>
<evidence type="ECO:0000313" key="7">
    <source>
        <dbReference type="EMBL" id="MBR0655552.1"/>
    </source>
</evidence>
<proteinExistence type="inferred from homology"/>
<dbReference type="GO" id="GO:0043737">
    <property type="term" value="F:deoxyribonuclease V activity"/>
    <property type="evidence" value="ECO:0007669"/>
    <property type="project" value="UniProtKB-UniRule"/>
</dbReference>
<accession>A0AAF1JWT1</accession>
<comment type="caution">
    <text evidence="7">The sequence shown here is derived from an EMBL/GenBank/DDBJ whole genome shotgun (WGS) entry which is preliminary data.</text>
</comment>
<keyword evidence="2 6" id="KW-0963">Cytoplasm</keyword>
<dbReference type="GO" id="GO:0000287">
    <property type="term" value="F:magnesium ion binding"/>
    <property type="evidence" value="ECO:0007669"/>
    <property type="project" value="UniProtKB-UniRule"/>
</dbReference>
<comment type="catalytic activity">
    <reaction evidence="6">
        <text>Endonucleolytic cleavage at apurinic or apyrimidinic sites to products with a 5'-phosphate.</text>
        <dbReference type="EC" id="3.1.21.7"/>
    </reaction>
</comment>
<evidence type="ECO:0000256" key="4">
    <source>
        <dbReference type="ARBA" id="ARBA00022759"/>
    </source>
</evidence>
<dbReference type="HAMAP" id="MF_00801">
    <property type="entry name" value="Endonuclease_5"/>
    <property type="match status" value="1"/>
</dbReference>
<organism evidence="7 8">
    <name type="scientific">Plastoroseomonas arctica</name>
    <dbReference type="NCBI Taxonomy" id="1509237"/>
    <lineage>
        <taxon>Bacteria</taxon>
        <taxon>Pseudomonadati</taxon>
        <taxon>Pseudomonadota</taxon>
        <taxon>Alphaproteobacteria</taxon>
        <taxon>Acetobacterales</taxon>
        <taxon>Acetobacteraceae</taxon>
        <taxon>Plastoroseomonas</taxon>
    </lineage>
</organism>
<dbReference type="AlphaFoldDB" id="A0AAF1JWT1"/>
<keyword evidence="8" id="KW-1185">Reference proteome</keyword>
<keyword evidence="6" id="KW-0479">Metal-binding</keyword>
<evidence type="ECO:0000256" key="2">
    <source>
        <dbReference type="ARBA" id="ARBA00022490"/>
    </source>
</evidence>
<sequence>MAERVETADRLLDITTLGGADVSASRFDPTRRVWAALVTLDAATLTPIETTTESCLARFPYIPGYLGFREAPALLAAWHRLAQKPDLLFVDGQGIAHPRRMGIASHLGVLLDIPTIGVAKSRLVGEVQGERVMLHGEAVAALITLRPRANPLHISPGHRISLDTAIAWVRRTATGHRLPAPTRAAHIAAGALRRGELDRAAPEAP</sequence>
<keyword evidence="6" id="KW-0227">DNA damage</keyword>
<dbReference type="Pfam" id="PF04493">
    <property type="entry name" value="Endonuclease_5"/>
    <property type="match status" value="1"/>
</dbReference>
<dbReference type="InterPro" id="IPR007581">
    <property type="entry name" value="Endonuclease-V"/>
</dbReference>
<dbReference type="PANTHER" id="PTHR28511:SF1">
    <property type="entry name" value="ENDONUCLEASE V"/>
    <property type="match status" value="1"/>
</dbReference>
<evidence type="ECO:0000256" key="5">
    <source>
        <dbReference type="ARBA" id="ARBA00022801"/>
    </source>
</evidence>
<dbReference type="GO" id="GO:0005737">
    <property type="term" value="C:cytoplasm"/>
    <property type="evidence" value="ECO:0007669"/>
    <property type="project" value="UniProtKB-SubCell"/>
</dbReference>
<evidence type="ECO:0000256" key="1">
    <source>
        <dbReference type="ARBA" id="ARBA00004496"/>
    </source>
</evidence>
<evidence type="ECO:0000313" key="8">
    <source>
        <dbReference type="Proteomes" id="UP001196068"/>
    </source>
</evidence>
<dbReference type="Proteomes" id="UP001196068">
    <property type="component" value="Unassembled WGS sequence"/>
</dbReference>
<comment type="function">
    <text evidence="6">DNA repair enzyme involved in the repair of deaminated bases. Selectively cleaves double-stranded DNA at the second phosphodiester bond 3' to a deoxyinosine leaving behind the intact lesion on the nicked DNA.</text>
</comment>
<comment type="cofactor">
    <cofactor evidence="6">
        <name>Mg(2+)</name>
        <dbReference type="ChEBI" id="CHEBI:18420"/>
    </cofactor>
</comment>
<protein>
    <recommendedName>
        <fullName evidence="6">Endonuclease V</fullName>
        <ecNumber evidence="6">3.1.21.7</ecNumber>
    </recommendedName>
    <alternativeName>
        <fullName evidence="6">Deoxyinosine 3'endonuclease</fullName>
    </alternativeName>
    <alternativeName>
        <fullName evidence="6">Deoxyribonuclease V</fullName>
        <shortName evidence="6">DNase V</shortName>
    </alternativeName>
</protein>
<keyword evidence="4 6" id="KW-0255">Endonuclease</keyword>
<feature type="binding site" evidence="6">
    <location>
        <position position="21"/>
    </location>
    <ligand>
        <name>Mg(2+)</name>
        <dbReference type="ChEBI" id="CHEBI:18420"/>
    </ligand>
</feature>
<keyword evidence="5 6" id="KW-0378">Hydrolase</keyword>
<comment type="similarity">
    <text evidence="6">Belongs to the endonuclease V family.</text>
</comment>
<dbReference type="Gene3D" id="3.30.2170.10">
    <property type="entry name" value="archaeoglobus fulgidus dsm 4304 superfamily"/>
    <property type="match status" value="1"/>
</dbReference>
<reference evidence="7" key="2">
    <citation type="journal article" date="2021" name="Syst. Appl. Microbiol.">
        <title>Roseomonas hellenica sp. nov., isolated from roots of wild-growing Alkanna tinctoria.</title>
        <authorList>
            <person name="Rat A."/>
            <person name="Naranjo H.D."/>
            <person name="Lebbe L."/>
            <person name="Cnockaert M."/>
            <person name="Krigas N."/>
            <person name="Grigoriadou K."/>
            <person name="Maloupa E."/>
            <person name="Willems A."/>
        </authorList>
    </citation>
    <scope>NUCLEOTIDE SEQUENCE</scope>
    <source>
        <strain evidence="7">LMG 28251</strain>
    </source>
</reference>
<name>A0AAF1JWT1_9PROT</name>